<sequence length="479" mass="53077">MKPRLFPDENLLNISVLDSFDQSLSEAGLLLVGSDQGLELVSARGPTLTLAGVRDVGFVGELPDGPLKNALSVVSPFRRLLEIGACEMQNASLALQDNKGKTRASANLRLLASAKGRGLVVSLQGGQGCGKALSQLRKSVIAGGGVPLAQADIYGQLFPQRSPYTAKPTVSVGEAESARDLATHLIRAYIRVARANEAGIVADLDTEYLHDYRIALRKIRSVLSLFKGVYDQKRAQALKERFSALMDRTGRLRDLDVFLLGKEQLFDVLPPMFHHGLNELIALLTKEREAEWKRLTKHLKSRSYLNEIEALEGLFSRPSKLGRGPNADLPALEFASAEIWNRYRKIAKFGSTTAPDTDDREIHKLRIQCKKLRYLLEFFAPVFPKKRIKSVVKPLKKLQGNLGDFNDCSVQQESLHAFAKNLKGPAKLEIAQCVGALIITLRARQSEERIQVIDEFARFNSPRTERTFRGLFHGGQNVG</sequence>
<dbReference type="SMART" id="SM00880">
    <property type="entry name" value="CHAD"/>
    <property type="match status" value="1"/>
</dbReference>
<keyword evidence="3" id="KW-1185">Reference proteome</keyword>
<dbReference type="Pfam" id="PF05235">
    <property type="entry name" value="CHAD"/>
    <property type="match status" value="1"/>
</dbReference>
<dbReference type="InterPro" id="IPR007899">
    <property type="entry name" value="CHAD_dom"/>
</dbReference>
<dbReference type="PANTHER" id="PTHR39339">
    <property type="entry name" value="SLR1444 PROTEIN"/>
    <property type="match status" value="1"/>
</dbReference>
<gene>
    <name evidence="2" type="ORF">AVO45_00335</name>
</gene>
<name>A0A0X3UCL2_9RHOB</name>
<dbReference type="Proteomes" id="UP000053791">
    <property type="component" value="Unassembled WGS sequence"/>
</dbReference>
<evidence type="ECO:0000259" key="1">
    <source>
        <dbReference type="PROSITE" id="PS51708"/>
    </source>
</evidence>
<evidence type="ECO:0000313" key="3">
    <source>
        <dbReference type="Proteomes" id="UP000053791"/>
    </source>
</evidence>
<accession>A0A0X3UCL2</accession>
<dbReference type="AlphaFoldDB" id="A0A0X3UCL2"/>
<dbReference type="STRING" id="1685379.AVO45_00335"/>
<dbReference type="PROSITE" id="PS51708">
    <property type="entry name" value="CHAD"/>
    <property type="match status" value="1"/>
</dbReference>
<evidence type="ECO:0000313" key="2">
    <source>
        <dbReference type="EMBL" id="KUJ85482.1"/>
    </source>
</evidence>
<proteinExistence type="predicted"/>
<dbReference type="Gene3D" id="1.40.20.10">
    <property type="entry name" value="CHAD domain"/>
    <property type="match status" value="1"/>
</dbReference>
<reference evidence="2 3" key="1">
    <citation type="submission" date="2015-12" db="EMBL/GenBank/DDBJ databases">
        <authorList>
            <person name="Shamseldin A."/>
            <person name="Moawad H."/>
            <person name="Abd El-Rahim W.M."/>
            <person name="Sadowsky M.J."/>
        </authorList>
    </citation>
    <scope>NUCLEOTIDE SEQUENCE [LARGE SCALE GENOMIC DNA]</scope>
    <source>
        <strain evidence="2 3">ZGT118</strain>
    </source>
</reference>
<organism evidence="2 3">
    <name type="scientific">Ruegeria marisrubri</name>
    <dbReference type="NCBI Taxonomy" id="1685379"/>
    <lineage>
        <taxon>Bacteria</taxon>
        <taxon>Pseudomonadati</taxon>
        <taxon>Pseudomonadota</taxon>
        <taxon>Alphaproteobacteria</taxon>
        <taxon>Rhodobacterales</taxon>
        <taxon>Roseobacteraceae</taxon>
        <taxon>Ruegeria</taxon>
    </lineage>
</organism>
<comment type="caution">
    <text evidence="2">The sequence shown here is derived from an EMBL/GenBank/DDBJ whole genome shotgun (WGS) entry which is preliminary data.</text>
</comment>
<dbReference type="PANTHER" id="PTHR39339:SF1">
    <property type="entry name" value="CHAD DOMAIN-CONTAINING PROTEIN"/>
    <property type="match status" value="1"/>
</dbReference>
<dbReference type="InterPro" id="IPR038186">
    <property type="entry name" value="CHAD_dom_sf"/>
</dbReference>
<feature type="domain" description="CHAD" evidence="1">
    <location>
        <begin position="175"/>
        <end position="465"/>
    </location>
</feature>
<dbReference type="EMBL" id="LQBQ01000001">
    <property type="protein sequence ID" value="KUJ85482.1"/>
    <property type="molecule type" value="Genomic_DNA"/>
</dbReference>
<protein>
    <recommendedName>
        <fullName evidence="1">CHAD domain-containing protein</fullName>
    </recommendedName>
</protein>